<sequence length="136" mass="14803">MLMVLASSSPSHLEDIAVPDFPMSSNIFSFASQECLDDPCPPSDPSVFEAFFGSARLTACPVSNGSNLALDFIGFDEASHPEWIDEYEDIGFMCVSSTSKRDYIEMGADAEASEGCANTLERRSPYHCRMASGRPD</sequence>
<proteinExistence type="predicted"/>
<dbReference type="EMBL" id="HBEO01014823">
    <property type="protein sequence ID" value="CAD8483427.1"/>
    <property type="molecule type" value="Transcribed_RNA"/>
</dbReference>
<dbReference type="AlphaFoldDB" id="A0A7S0EGW8"/>
<name>A0A7S0EGW8_9CRYP</name>
<reference evidence="1" key="1">
    <citation type="submission" date="2021-01" db="EMBL/GenBank/DDBJ databases">
        <authorList>
            <person name="Corre E."/>
            <person name="Pelletier E."/>
            <person name="Niang G."/>
            <person name="Scheremetjew M."/>
            <person name="Finn R."/>
            <person name="Kale V."/>
            <person name="Holt S."/>
            <person name="Cochrane G."/>
            <person name="Meng A."/>
            <person name="Brown T."/>
            <person name="Cohen L."/>
        </authorList>
    </citation>
    <scope>NUCLEOTIDE SEQUENCE</scope>
    <source>
        <strain evidence="1">CCMP325</strain>
    </source>
</reference>
<gene>
    <name evidence="1" type="ORF">HPHI1048_LOCUS10088</name>
</gene>
<organism evidence="1">
    <name type="scientific">Hanusia phi</name>
    <dbReference type="NCBI Taxonomy" id="3032"/>
    <lineage>
        <taxon>Eukaryota</taxon>
        <taxon>Cryptophyceae</taxon>
        <taxon>Pyrenomonadales</taxon>
        <taxon>Geminigeraceae</taxon>
        <taxon>Hanusia</taxon>
    </lineage>
</organism>
<accession>A0A7S0EGW8</accession>
<protein>
    <submittedName>
        <fullName evidence="1">Uncharacterized protein</fullName>
    </submittedName>
</protein>
<evidence type="ECO:0000313" key="1">
    <source>
        <dbReference type="EMBL" id="CAD8483427.1"/>
    </source>
</evidence>